<evidence type="ECO:0000313" key="12">
    <source>
        <dbReference type="EMBL" id="CAI8044281.1"/>
    </source>
</evidence>
<accession>A0AA35TBB3</accession>
<evidence type="ECO:0000256" key="9">
    <source>
        <dbReference type="ARBA" id="ARBA00023196"/>
    </source>
</evidence>
<keyword evidence="4" id="KW-0375">Hydrogen ion transport</keyword>
<evidence type="ECO:0000256" key="1">
    <source>
        <dbReference type="ARBA" id="ARBA00004637"/>
    </source>
</evidence>
<dbReference type="SUPFAM" id="SSF52943">
    <property type="entry name" value="ATP synthase (F1-ATPase), gamma subunit"/>
    <property type="match status" value="1"/>
</dbReference>
<evidence type="ECO:0000256" key="2">
    <source>
        <dbReference type="ARBA" id="ARBA00007681"/>
    </source>
</evidence>
<dbReference type="PRINTS" id="PR00126">
    <property type="entry name" value="ATPASEGAMMA"/>
</dbReference>
<dbReference type="Gene3D" id="1.10.287.80">
    <property type="entry name" value="ATP synthase, gamma subunit, helix hairpin domain"/>
    <property type="match status" value="1"/>
</dbReference>
<dbReference type="PANTHER" id="PTHR11693">
    <property type="entry name" value="ATP SYNTHASE GAMMA CHAIN"/>
    <property type="match status" value="1"/>
</dbReference>
<comment type="caution">
    <text evidence="12">The sequence shown here is derived from an EMBL/GenBank/DDBJ whole genome shotgun (WGS) entry which is preliminary data.</text>
</comment>
<organism evidence="12 13">
    <name type="scientific">Geodia barretti</name>
    <name type="common">Barrett's horny sponge</name>
    <dbReference type="NCBI Taxonomy" id="519541"/>
    <lineage>
        <taxon>Eukaryota</taxon>
        <taxon>Metazoa</taxon>
        <taxon>Porifera</taxon>
        <taxon>Demospongiae</taxon>
        <taxon>Heteroscleromorpha</taxon>
        <taxon>Tetractinellida</taxon>
        <taxon>Astrophorina</taxon>
        <taxon>Geodiidae</taxon>
        <taxon>Geodia</taxon>
    </lineage>
</organism>
<evidence type="ECO:0000256" key="3">
    <source>
        <dbReference type="ARBA" id="ARBA00022448"/>
    </source>
</evidence>
<keyword evidence="10" id="KW-0066">ATP synthesis</keyword>
<dbReference type="FunFam" id="3.40.1380.10:FF:000003">
    <property type="entry name" value="ATP synthase subunit gamma"/>
    <property type="match status" value="1"/>
</dbReference>
<dbReference type="Gene3D" id="3.40.1380.10">
    <property type="match status" value="1"/>
</dbReference>
<dbReference type="AlphaFoldDB" id="A0AA35TBB3"/>
<evidence type="ECO:0000256" key="5">
    <source>
        <dbReference type="ARBA" id="ARBA00022792"/>
    </source>
</evidence>
<dbReference type="CDD" id="cd12151">
    <property type="entry name" value="F1-ATPase_gamma"/>
    <property type="match status" value="1"/>
</dbReference>
<keyword evidence="7" id="KW-0496">Mitochondrion</keyword>
<keyword evidence="13" id="KW-1185">Reference proteome</keyword>
<comment type="similarity">
    <text evidence="2">Belongs to the ATPase gamma chain family.</text>
</comment>
<dbReference type="GO" id="GO:0005743">
    <property type="term" value="C:mitochondrial inner membrane"/>
    <property type="evidence" value="ECO:0007669"/>
    <property type="project" value="UniProtKB-SubCell"/>
</dbReference>
<dbReference type="InterPro" id="IPR000131">
    <property type="entry name" value="ATP_synth_F1_gsu"/>
</dbReference>
<evidence type="ECO:0000256" key="10">
    <source>
        <dbReference type="ARBA" id="ARBA00023310"/>
    </source>
</evidence>
<keyword evidence="5" id="KW-0999">Mitochondrion inner membrane</keyword>
<name>A0AA35TBB3_GEOBA</name>
<dbReference type="GO" id="GO:0046933">
    <property type="term" value="F:proton-transporting ATP synthase activity, rotational mechanism"/>
    <property type="evidence" value="ECO:0007669"/>
    <property type="project" value="InterPro"/>
</dbReference>
<proteinExistence type="inferred from homology"/>
<evidence type="ECO:0000256" key="6">
    <source>
        <dbReference type="ARBA" id="ARBA00023065"/>
    </source>
</evidence>
<evidence type="ECO:0000313" key="13">
    <source>
        <dbReference type="Proteomes" id="UP001174909"/>
    </source>
</evidence>
<dbReference type="InterPro" id="IPR035968">
    <property type="entry name" value="ATP_synth_F1_ATPase_gsu"/>
</dbReference>
<evidence type="ECO:0000256" key="7">
    <source>
        <dbReference type="ARBA" id="ARBA00023128"/>
    </source>
</evidence>
<dbReference type="EMBL" id="CASHTH010003384">
    <property type="protein sequence ID" value="CAI8044281.1"/>
    <property type="molecule type" value="Genomic_DNA"/>
</dbReference>
<evidence type="ECO:0000256" key="4">
    <source>
        <dbReference type="ARBA" id="ARBA00022781"/>
    </source>
</evidence>
<dbReference type="PANTHER" id="PTHR11693:SF22">
    <property type="entry name" value="ATP SYNTHASE SUBUNIT GAMMA, MITOCHONDRIAL"/>
    <property type="match status" value="1"/>
</dbReference>
<keyword evidence="9" id="KW-0139">CF(1)</keyword>
<comment type="subcellular location">
    <subcellularLocation>
        <location evidence="1">Mitochondrion inner membrane</location>
        <topology evidence="1">Peripheral membrane protein</topology>
    </subcellularLocation>
</comment>
<dbReference type="Proteomes" id="UP001174909">
    <property type="component" value="Unassembled WGS sequence"/>
</dbReference>
<sequence length="240" mass="27057">MAAVAFRGVQSFRTNWHWQQGARGMATLKELSIRLKSVKNIEKITKSMKMVSAAKYAQAERQLKPARTYGVAAQAVLEKAEVVEEERSENHLFVVISSDRGLCGSIHSNLARTLRPIMEQRSSSANTYFVCVGDKVRTILQRTMRDNLFMTFNEVGKKPPVFVESTAIAHAILNSGLEFGTAEIVYNRFKNVISYQTTLQPFVPLKTLTESENLLLYDDVDADVLQCYHEMTWPISCSTP</sequence>
<evidence type="ECO:0000256" key="8">
    <source>
        <dbReference type="ARBA" id="ARBA00023136"/>
    </source>
</evidence>
<gene>
    <name evidence="12" type="ORF">GBAR_LOCUS24574</name>
</gene>
<dbReference type="Pfam" id="PF00231">
    <property type="entry name" value="ATP-synt"/>
    <property type="match status" value="1"/>
</dbReference>
<keyword evidence="8" id="KW-0472">Membrane</keyword>
<reference evidence="12" key="1">
    <citation type="submission" date="2023-03" db="EMBL/GenBank/DDBJ databases">
        <authorList>
            <person name="Steffen K."/>
            <person name="Cardenas P."/>
        </authorList>
    </citation>
    <scope>NUCLEOTIDE SEQUENCE</scope>
</reference>
<dbReference type="GO" id="GO:0045259">
    <property type="term" value="C:proton-transporting ATP synthase complex"/>
    <property type="evidence" value="ECO:0007669"/>
    <property type="project" value="UniProtKB-KW"/>
</dbReference>
<keyword evidence="3" id="KW-0813">Transport</keyword>
<evidence type="ECO:0000256" key="11">
    <source>
        <dbReference type="ARBA" id="ARBA00031066"/>
    </source>
</evidence>
<protein>
    <recommendedName>
        <fullName evidence="11">F-ATPase gamma subunit</fullName>
    </recommendedName>
</protein>
<keyword evidence="6" id="KW-0406">Ion transport</keyword>